<dbReference type="InterPro" id="IPR037151">
    <property type="entry name" value="AlkB-like_sf"/>
</dbReference>
<evidence type="ECO:0000259" key="1">
    <source>
        <dbReference type="PROSITE" id="PS51471"/>
    </source>
</evidence>
<keyword evidence="3" id="KW-1185">Reference proteome</keyword>
<sequence>MALPPRHGRSLVHKARQRTPGHHYNASFLSSADRASILEWLGTLHPLWEQRYSAHFPPPPGQSQRRLLRPVYWLGNWQFACLDYYRPPKGVKDRCVKAEPFPAVLQRQVDKVEELARRMFRGPDMPTGWHLNTCLVNFYGSRLEDGHWVDTARVGEHKDFEPGPVASLSLGERALLQFVTSSRPGERDEVVLEQWLDDGALQLFGGARWKDQTFHRVQRVDTRAGLLLPPELPDFRTRRINLTFRYVPDAHVTPFALLSAEAREDVRGYMETLASHSAFFRAELAREKRG</sequence>
<dbReference type="InterPro" id="IPR005123">
    <property type="entry name" value="Oxoglu/Fe-dep_dioxygenase_dom"/>
</dbReference>
<feature type="domain" description="Fe2OG dioxygenase" evidence="1">
    <location>
        <begin position="130"/>
        <end position="248"/>
    </location>
</feature>
<dbReference type="SUPFAM" id="SSF51197">
    <property type="entry name" value="Clavaminate synthase-like"/>
    <property type="match status" value="1"/>
</dbReference>
<reference evidence="2 3" key="1">
    <citation type="submission" date="2017-06" db="EMBL/GenBank/DDBJ databases">
        <authorList>
            <person name="Kim H.J."/>
            <person name="Triplett B.A."/>
        </authorList>
    </citation>
    <scope>NUCLEOTIDE SEQUENCE [LARGE SCALE GENOMIC DNA]</scope>
    <source>
        <strain evidence="2 3">DSM 14713</strain>
    </source>
</reference>
<dbReference type="Pfam" id="PF13532">
    <property type="entry name" value="2OG-FeII_Oxy_2"/>
    <property type="match status" value="1"/>
</dbReference>
<dbReference type="KEGG" id="mbd:MEBOL_001011"/>
<proteinExistence type="predicted"/>
<name>A0A250I8V5_9BACT</name>
<dbReference type="InterPro" id="IPR027450">
    <property type="entry name" value="AlkB-like"/>
</dbReference>
<organism evidence="2 3">
    <name type="scientific">Melittangium boletus DSM 14713</name>
    <dbReference type="NCBI Taxonomy" id="1294270"/>
    <lineage>
        <taxon>Bacteria</taxon>
        <taxon>Pseudomonadati</taxon>
        <taxon>Myxococcota</taxon>
        <taxon>Myxococcia</taxon>
        <taxon>Myxococcales</taxon>
        <taxon>Cystobacterineae</taxon>
        <taxon>Archangiaceae</taxon>
        <taxon>Melittangium</taxon>
    </lineage>
</organism>
<protein>
    <recommendedName>
        <fullName evidence="1">Fe2OG dioxygenase domain-containing protein</fullName>
    </recommendedName>
</protein>
<dbReference type="RefSeq" id="WP_095976354.1">
    <property type="nucleotide sequence ID" value="NZ_CP022163.1"/>
</dbReference>
<dbReference type="Proteomes" id="UP000217289">
    <property type="component" value="Chromosome"/>
</dbReference>
<accession>A0A250I8V5</accession>
<evidence type="ECO:0000313" key="3">
    <source>
        <dbReference type="Proteomes" id="UP000217289"/>
    </source>
</evidence>
<dbReference type="Gene3D" id="2.60.120.590">
    <property type="entry name" value="Alpha-ketoglutarate-dependent dioxygenase AlkB-like"/>
    <property type="match status" value="1"/>
</dbReference>
<evidence type="ECO:0000313" key="2">
    <source>
        <dbReference type="EMBL" id="ATB27567.1"/>
    </source>
</evidence>
<dbReference type="PROSITE" id="PS51471">
    <property type="entry name" value="FE2OG_OXY"/>
    <property type="match status" value="1"/>
</dbReference>
<dbReference type="EMBL" id="CP022163">
    <property type="protein sequence ID" value="ATB27567.1"/>
    <property type="molecule type" value="Genomic_DNA"/>
</dbReference>
<dbReference type="AlphaFoldDB" id="A0A250I8V5"/>
<dbReference type="OrthoDB" id="5379520at2"/>
<gene>
    <name evidence="2" type="ORF">MEBOL_001011</name>
</gene>